<keyword evidence="1" id="KW-0812">Transmembrane</keyword>
<protein>
    <recommendedName>
        <fullName evidence="2">DUF4220 domain-containing protein</fullName>
    </recommendedName>
</protein>
<dbReference type="Pfam" id="PF13968">
    <property type="entry name" value="DUF4220"/>
    <property type="match status" value="1"/>
</dbReference>
<feature type="transmembrane region" description="Helical" evidence="1">
    <location>
        <begin position="118"/>
        <end position="135"/>
    </location>
</feature>
<dbReference type="Proteomes" id="UP001497457">
    <property type="component" value="Chromosome 32b"/>
</dbReference>
<sequence length="672" mass="78682">MAFATVLQWWEEWQLRILVLSSLCIQCYLSFFALARKKRIRPIFRFSIWLAYLGGDAVAIYALATLFNRRSKERWYDSATGSQNLEVLWAPILLMHLRGQITISAYNIEDNELWRRHIVTAVSQVCVAFYVFYKSWSPWSPLANRKLLPAAVVLLIVGFFKCFEKPLALKRNSFSNIVSSFYPTPRTKTTNREVELEEYIQNTRDFIKRRVNHSTLDKHEKLPDIEKIPSLDKLFVDFTYAYHVRLAKLKRFWLISGEEAYYEKIRTGISNTFDIFYMKFFHCGDDNRLEGVNFGTMFGTMTSFLIGIYTLVLPIYPIAIFHRCHKDDYSGSDIKVLYIKYLLEISSFLSMVYYSGEWTDEVAQHSLIGYLAHSRRHTWLIEIAKLLQCFKPSCYSSKDITALVRDNVRDGWSKYITDVESYWKFNDMRGHLTLERNGCEEEILRRSLEKPFDESIILWHVATDLCFFQKLKHSDGKSATQMQQCREISNYMMHLLFANPEMPMPGSRRKLLTEAYSELEHLDQRDHLPLFDTGEILDKLNPRGSFIYDASALAQALMQLGDEEKMWQVMRGVWIEMLCFSAGRCRGYLHARSLGSGGEYLTFVSLLMSHAGLETFSERQQRMQLRMPKELRLHIVRIRSMRREIEEASRKVNQRWQEALGASAEIEVVVIS</sequence>
<evidence type="ECO:0000256" key="1">
    <source>
        <dbReference type="SAM" id="Phobius"/>
    </source>
</evidence>
<feature type="domain" description="DUF4220" evidence="2">
    <location>
        <begin position="49"/>
        <end position="333"/>
    </location>
</feature>
<dbReference type="InterPro" id="IPR025315">
    <property type="entry name" value="DUF4220"/>
</dbReference>
<evidence type="ECO:0000313" key="3">
    <source>
        <dbReference type="EMBL" id="CAL5035510.1"/>
    </source>
</evidence>
<feature type="transmembrane region" description="Helical" evidence="1">
    <location>
        <begin position="147"/>
        <end position="163"/>
    </location>
</feature>
<feature type="transmembrane region" description="Helical" evidence="1">
    <location>
        <begin position="297"/>
        <end position="316"/>
    </location>
</feature>
<feature type="transmembrane region" description="Helical" evidence="1">
    <location>
        <begin position="46"/>
        <end position="67"/>
    </location>
</feature>
<dbReference type="PANTHER" id="PTHR31325">
    <property type="entry name" value="OS01G0798800 PROTEIN-RELATED"/>
    <property type="match status" value="1"/>
</dbReference>
<feature type="transmembrane region" description="Helical" evidence="1">
    <location>
        <begin position="13"/>
        <end position="34"/>
    </location>
</feature>
<dbReference type="InterPro" id="IPR007658">
    <property type="entry name" value="DUF594"/>
</dbReference>
<name>A0ABC9DB90_9POAL</name>
<organism evidence="3 4">
    <name type="scientific">Urochloa decumbens</name>
    <dbReference type="NCBI Taxonomy" id="240449"/>
    <lineage>
        <taxon>Eukaryota</taxon>
        <taxon>Viridiplantae</taxon>
        <taxon>Streptophyta</taxon>
        <taxon>Embryophyta</taxon>
        <taxon>Tracheophyta</taxon>
        <taxon>Spermatophyta</taxon>
        <taxon>Magnoliopsida</taxon>
        <taxon>Liliopsida</taxon>
        <taxon>Poales</taxon>
        <taxon>Poaceae</taxon>
        <taxon>PACMAD clade</taxon>
        <taxon>Panicoideae</taxon>
        <taxon>Panicodae</taxon>
        <taxon>Paniceae</taxon>
        <taxon>Melinidinae</taxon>
        <taxon>Urochloa</taxon>
    </lineage>
</organism>
<accession>A0ABC9DB90</accession>
<proteinExistence type="predicted"/>
<evidence type="ECO:0000313" key="4">
    <source>
        <dbReference type="Proteomes" id="UP001497457"/>
    </source>
</evidence>
<dbReference type="EMBL" id="OZ075142">
    <property type="protein sequence ID" value="CAL5035510.1"/>
    <property type="molecule type" value="Genomic_DNA"/>
</dbReference>
<keyword evidence="1" id="KW-0472">Membrane</keyword>
<reference evidence="3" key="1">
    <citation type="submission" date="2024-10" db="EMBL/GenBank/DDBJ databases">
        <authorList>
            <person name="Ryan C."/>
        </authorList>
    </citation>
    <scope>NUCLEOTIDE SEQUENCE [LARGE SCALE GENOMIC DNA]</scope>
</reference>
<keyword evidence="4" id="KW-1185">Reference proteome</keyword>
<keyword evidence="1" id="KW-1133">Transmembrane helix</keyword>
<dbReference type="Pfam" id="PF04578">
    <property type="entry name" value="DUF594"/>
    <property type="match status" value="1"/>
</dbReference>
<gene>
    <name evidence="3" type="ORF">URODEC1_LOCUS83522</name>
</gene>
<dbReference type="AlphaFoldDB" id="A0ABC9DB90"/>
<evidence type="ECO:0000259" key="2">
    <source>
        <dbReference type="Pfam" id="PF13968"/>
    </source>
</evidence>
<feature type="transmembrane region" description="Helical" evidence="1">
    <location>
        <begin position="87"/>
        <end position="106"/>
    </location>
</feature>